<reference evidence="9" key="1">
    <citation type="submission" date="2022-11" db="EMBL/GenBank/DDBJ databases">
        <title>Biodiversity and phylogenetic relationships of bacteria.</title>
        <authorList>
            <person name="Machado R.A.R."/>
            <person name="Bhat A."/>
            <person name="Loulou A."/>
            <person name="Kallel S."/>
        </authorList>
    </citation>
    <scope>NUCLEOTIDE SEQUENCE</scope>
    <source>
        <strain evidence="9">K-TC2</strain>
    </source>
</reference>
<dbReference type="PANTHER" id="PTHR42781">
    <property type="entry name" value="SPERMIDINE/PUTRESCINE IMPORT ATP-BINDING PROTEIN POTA"/>
    <property type="match status" value="1"/>
</dbReference>
<dbReference type="SUPFAM" id="SSF52540">
    <property type="entry name" value="P-loop containing nucleoside triphosphate hydrolases"/>
    <property type="match status" value="1"/>
</dbReference>
<evidence type="ECO:0000313" key="9">
    <source>
        <dbReference type="EMBL" id="MCX5570203.1"/>
    </source>
</evidence>
<dbReference type="Pfam" id="PF00005">
    <property type="entry name" value="ABC_tran"/>
    <property type="match status" value="1"/>
</dbReference>
<dbReference type="GO" id="GO:0015697">
    <property type="term" value="P:quaternary ammonium group transport"/>
    <property type="evidence" value="ECO:0007669"/>
    <property type="project" value="UniProtKB-ARBA"/>
</dbReference>
<dbReference type="InterPro" id="IPR003593">
    <property type="entry name" value="AAA+_ATPase"/>
</dbReference>
<protein>
    <recommendedName>
        <fullName evidence="7">Spermidine/putrescine import ATP-binding protein PotA</fullName>
        <ecNumber evidence="7">7.6.2.11</ecNumber>
    </recommendedName>
</protein>
<dbReference type="RefSeq" id="WP_266339172.1">
    <property type="nucleotide sequence ID" value="NZ_JAPKNK010000005.1"/>
</dbReference>
<dbReference type="GO" id="GO:0015417">
    <property type="term" value="F:ABC-type polyamine transporter activity"/>
    <property type="evidence" value="ECO:0007669"/>
    <property type="project" value="UniProtKB-EC"/>
</dbReference>
<dbReference type="Gene3D" id="3.40.50.300">
    <property type="entry name" value="P-loop containing nucleotide triphosphate hydrolases"/>
    <property type="match status" value="1"/>
</dbReference>
<dbReference type="InterPro" id="IPR005893">
    <property type="entry name" value="PotA-like"/>
</dbReference>
<keyword evidence="4 7" id="KW-0067">ATP-binding</keyword>
<feature type="domain" description="ABC transporter" evidence="8">
    <location>
        <begin position="4"/>
        <end position="234"/>
    </location>
</feature>
<name>A0A9X3E335_9HYPH</name>
<evidence type="ECO:0000313" key="10">
    <source>
        <dbReference type="Proteomes" id="UP001144805"/>
    </source>
</evidence>
<accession>A0A9X3E335</accession>
<evidence type="ECO:0000256" key="6">
    <source>
        <dbReference type="ARBA" id="ARBA00023136"/>
    </source>
</evidence>
<dbReference type="Proteomes" id="UP001144805">
    <property type="component" value="Unassembled WGS sequence"/>
</dbReference>
<dbReference type="InterPro" id="IPR003439">
    <property type="entry name" value="ABC_transporter-like_ATP-bd"/>
</dbReference>
<dbReference type="InterPro" id="IPR013611">
    <property type="entry name" value="Transp-assoc_OB_typ2"/>
</dbReference>
<dbReference type="EC" id="7.6.2.11" evidence="7"/>
<dbReference type="InterPro" id="IPR050093">
    <property type="entry name" value="ABC_SmlMolc_Importer"/>
</dbReference>
<dbReference type="SUPFAM" id="SSF50331">
    <property type="entry name" value="MOP-like"/>
    <property type="match status" value="1"/>
</dbReference>
<proteinExistence type="inferred from homology"/>
<comment type="similarity">
    <text evidence="7">Belongs to the ABC transporter superfamily. Spermidine/putrescine importer (TC 3.A.1.11.1) family.</text>
</comment>
<comment type="catalytic activity">
    <reaction evidence="7">
        <text>ATP + H2O + polyamine-[polyamine-binding protein]Side 1 = ADP + phosphate + polyamineSide 2 + [polyamine-binding protein]Side 1.</text>
        <dbReference type="EC" id="7.6.2.11"/>
    </reaction>
</comment>
<dbReference type="NCBIfam" id="TIGR01187">
    <property type="entry name" value="potA"/>
    <property type="match status" value="1"/>
</dbReference>
<keyword evidence="6 7" id="KW-0472">Membrane</keyword>
<keyword evidence="1 7" id="KW-0813">Transport</keyword>
<dbReference type="GO" id="GO:0043190">
    <property type="term" value="C:ATP-binding cassette (ABC) transporter complex"/>
    <property type="evidence" value="ECO:0007669"/>
    <property type="project" value="InterPro"/>
</dbReference>
<comment type="function">
    <text evidence="7">Part of the ABC transporter complex PotABCD involved in spermidine/putrescine import. Responsible for energy coupling to the transport system.</text>
</comment>
<dbReference type="Gene3D" id="2.40.50.100">
    <property type="match status" value="1"/>
</dbReference>
<organism evidence="9 10">
    <name type="scientific">Kaistia nematophila</name>
    <dbReference type="NCBI Taxonomy" id="2994654"/>
    <lineage>
        <taxon>Bacteria</taxon>
        <taxon>Pseudomonadati</taxon>
        <taxon>Pseudomonadota</taxon>
        <taxon>Alphaproteobacteria</taxon>
        <taxon>Hyphomicrobiales</taxon>
        <taxon>Kaistiaceae</taxon>
        <taxon>Kaistia</taxon>
    </lineage>
</organism>
<dbReference type="AlphaFoldDB" id="A0A9X3E335"/>
<evidence type="ECO:0000256" key="1">
    <source>
        <dbReference type="ARBA" id="ARBA00022448"/>
    </source>
</evidence>
<comment type="subunit">
    <text evidence="7">The complex is composed of two ATP-binding proteins (PotA), two transmembrane proteins (PotB and PotC) and a solute-binding protein (PotD).</text>
</comment>
<keyword evidence="3 7" id="KW-0547">Nucleotide-binding</keyword>
<keyword evidence="5 7" id="KW-1278">Translocase</keyword>
<keyword evidence="2 7" id="KW-1003">Cell membrane</keyword>
<evidence type="ECO:0000256" key="3">
    <source>
        <dbReference type="ARBA" id="ARBA00022741"/>
    </source>
</evidence>
<dbReference type="PROSITE" id="PS00211">
    <property type="entry name" value="ABC_TRANSPORTER_1"/>
    <property type="match status" value="1"/>
</dbReference>
<dbReference type="InterPro" id="IPR008995">
    <property type="entry name" value="Mo/tungstate-bd_C_term_dom"/>
</dbReference>
<dbReference type="FunFam" id="3.40.50.300:FF:000425">
    <property type="entry name" value="Probable ABC transporter, ATP-binding subunit"/>
    <property type="match status" value="1"/>
</dbReference>
<evidence type="ECO:0000256" key="2">
    <source>
        <dbReference type="ARBA" id="ARBA00022475"/>
    </source>
</evidence>
<evidence type="ECO:0000259" key="8">
    <source>
        <dbReference type="PROSITE" id="PS50893"/>
    </source>
</evidence>
<dbReference type="EMBL" id="JAPKNK010000005">
    <property type="protein sequence ID" value="MCX5570203.1"/>
    <property type="molecule type" value="Genomic_DNA"/>
</dbReference>
<dbReference type="SMART" id="SM00382">
    <property type="entry name" value="AAA"/>
    <property type="match status" value="1"/>
</dbReference>
<gene>
    <name evidence="7" type="primary">potA</name>
    <name evidence="9" type="ORF">OSH07_13440</name>
</gene>
<dbReference type="PANTHER" id="PTHR42781:SF4">
    <property type="entry name" value="SPERMIDINE_PUTRESCINE IMPORT ATP-BINDING PROTEIN POTA"/>
    <property type="match status" value="1"/>
</dbReference>
<dbReference type="InterPro" id="IPR027417">
    <property type="entry name" value="P-loop_NTPase"/>
</dbReference>
<dbReference type="GO" id="GO:0005524">
    <property type="term" value="F:ATP binding"/>
    <property type="evidence" value="ECO:0007669"/>
    <property type="project" value="UniProtKB-KW"/>
</dbReference>
<dbReference type="Pfam" id="PF08402">
    <property type="entry name" value="TOBE_2"/>
    <property type="match status" value="1"/>
</dbReference>
<dbReference type="GO" id="GO:0016887">
    <property type="term" value="F:ATP hydrolysis activity"/>
    <property type="evidence" value="ECO:0007669"/>
    <property type="project" value="InterPro"/>
</dbReference>
<evidence type="ECO:0000256" key="4">
    <source>
        <dbReference type="ARBA" id="ARBA00022840"/>
    </source>
</evidence>
<dbReference type="PROSITE" id="PS50893">
    <property type="entry name" value="ABC_TRANSPORTER_2"/>
    <property type="match status" value="1"/>
</dbReference>
<keyword evidence="10" id="KW-1185">Reference proteome</keyword>
<dbReference type="InterPro" id="IPR017871">
    <property type="entry name" value="ABC_transporter-like_CS"/>
</dbReference>
<evidence type="ECO:0000256" key="5">
    <source>
        <dbReference type="ARBA" id="ARBA00022967"/>
    </source>
</evidence>
<sequence>MSDIRLVNLTKTYGEGNAVSEINLNIGEGEFFSLLGPSGCGKSTTLRMIAGFIKPSSGQILIGSDDVTGLPPEKRDIGIVFQNYAIFPHMNVAENIAFGLKLRKRNKNEITWRVTEALKQVGLAGYGERYQRQLSGGEQQRVALARVLVTEPRILLLDEPLSALDKGLREEMKFWIKDLQKNLGITTVYVTHDQDEALTMSDRIGVMSKSKIVQVGTPQEIYERPKTLFVTSFIGHSNMLDVTIRGQDATGVTVDLGGHELKTRASSAVTPGGAAKLVVRPENVLIGGAIGDGDARLSATVLSETYQGPIVRYRLKVGEQEIVAERQNQAHVERFSPGTVVTIGWDPEWSEALVA</sequence>
<evidence type="ECO:0000256" key="7">
    <source>
        <dbReference type="RuleBase" id="RU364083"/>
    </source>
</evidence>
<comment type="caution">
    <text evidence="9">The sequence shown here is derived from an EMBL/GenBank/DDBJ whole genome shotgun (WGS) entry which is preliminary data.</text>
</comment>